<reference evidence="1" key="2">
    <citation type="submission" date="2025-03" db="EMBL/GenBank/DDBJ databases">
        <authorList>
            <consortium name="ELIXIR-Norway"/>
            <consortium name="Elixir Norway"/>
        </authorList>
    </citation>
    <scope>NUCLEOTIDE SEQUENCE</scope>
</reference>
<sequence>MPAVFRALYSCSLSAQLMSHASRRFPWFSPKTLFLSRDPAPGPPCPWLSHLRRLLLDVTVSRSSRSLTTWAVPRSTGQVCCRMRRCWACPAFSSWSRGGSGPRGVAPSRKAPSSPLPAERGWPRSAG</sequence>
<accession>A0AC60AAM7</accession>
<reference evidence="1" key="1">
    <citation type="submission" date="2023-05" db="EMBL/GenBank/DDBJ databases">
        <authorList>
            <consortium name="ELIXIR-Norway"/>
        </authorList>
    </citation>
    <scope>NUCLEOTIDE SEQUENCE</scope>
</reference>
<dbReference type="Proteomes" id="UP001162501">
    <property type="component" value="Chromosome 9"/>
</dbReference>
<protein>
    <submittedName>
        <fullName evidence="1">Uncharacterized protein</fullName>
    </submittedName>
</protein>
<evidence type="ECO:0000313" key="1">
    <source>
        <dbReference type="EMBL" id="CAN0572060.1"/>
    </source>
</evidence>
<gene>
    <name evidence="1" type="ORF">MRATA1EN22A_LOCUS28410</name>
</gene>
<organism evidence="1 2">
    <name type="scientific">Rangifer tarandus platyrhynchus</name>
    <name type="common">Svalbard reindeer</name>
    <dbReference type="NCBI Taxonomy" id="3082113"/>
    <lineage>
        <taxon>Eukaryota</taxon>
        <taxon>Metazoa</taxon>
        <taxon>Chordata</taxon>
        <taxon>Craniata</taxon>
        <taxon>Vertebrata</taxon>
        <taxon>Euteleostomi</taxon>
        <taxon>Mammalia</taxon>
        <taxon>Eutheria</taxon>
        <taxon>Laurasiatheria</taxon>
        <taxon>Artiodactyla</taxon>
        <taxon>Ruminantia</taxon>
        <taxon>Pecora</taxon>
        <taxon>Cervidae</taxon>
        <taxon>Odocoileinae</taxon>
        <taxon>Rangifer</taxon>
    </lineage>
</organism>
<dbReference type="EMBL" id="OX596093">
    <property type="protein sequence ID" value="CAN0572060.1"/>
    <property type="molecule type" value="Genomic_DNA"/>
</dbReference>
<proteinExistence type="predicted"/>
<name>A0AC60AAM7_RANTA</name>
<evidence type="ECO:0000313" key="2">
    <source>
        <dbReference type="Proteomes" id="UP001162501"/>
    </source>
</evidence>